<keyword evidence="5 8" id="KW-0812">Transmembrane</keyword>
<dbReference type="GO" id="GO:0005886">
    <property type="term" value="C:plasma membrane"/>
    <property type="evidence" value="ECO:0007669"/>
    <property type="project" value="UniProtKB-SubCell"/>
</dbReference>
<proteinExistence type="inferred from homology"/>
<evidence type="ECO:0000313" key="10">
    <source>
        <dbReference type="EMBL" id="AKH20526.1"/>
    </source>
</evidence>
<dbReference type="Gene3D" id="1.20.81.30">
    <property type="entry name" value="Type II secretion system (T2SS), domain F"/>
    <property type="match status" value="2"/>
</dbReference>
<keyword evidence="3" id="KW-1003">Cell membrane</keyword>
<feature type="transmembrane region" description="Helical" evidence="8">
    <location>
        <begin position="386"/>
        <end position="406"/>
    </location>
</feature>
<evidence type="ECO:0000313" key="11">
    <source>
        <dbReference type="Proteomes" id="UP000034410"/>
    </source>
</evidence>
<dbReference type="InterPro" id="IPR018076">
    <property type="entry name" value="T2SS_GspF_dom"/>
</dbReference>
<dbReference type="EMBL" id="CP011412">
    <property type="protein sequence ID" value="AKH20526.1"/>
    <property type="molecule type" value="Genomic_DNA"/>
</dbReference>
<keyword evidence="11" id="KW-1185">Reference proteome</keyword>
<dbReference type="PATRIC" id="fig|1543721.4.peg.1939"/>
<reference evidence="10 11" key="1">
    <citation type="journal article" date="2015" name="Genome Announc.">
        <title>Complete Genome Sequence of Sedimenticola thiotaurini Strain SIP-G1, a Polyphosphate- and Polyhydroxyalkanoate-Accumulating Sulfur-Oxidizing Gammaproteobacterium Isolated from Salt Marsh Sediments.</title>
        <authorList>
            <person name="Flood B.E."/>
            <person name="Jones D.S."/>
            <person name="Bailey J.V."/>
        </authorList>
    </citation>
    <scope>NUCLEOTIDE SEQUENCE [LARGE SCALE GENOMIC DNA]</scope>
    <source>
        <strain evidence="10 11">SIP-G1</strain>
    </source>
</reference>
<sequence>MATASAVKKAPKAEKAYVYTWEGADRNGKRIKGETRAASLALVRADLRRQGINPLKVKKKPTALFNTKKRITPGDIAIFSRQLATMMESGVPLVQAFDIVGRGHDNPSMQDLILSIKADVEGGTALAEALAKHPLYFDDLFCNLVRAGEAAGVLEDLLDKIATYKEKTESIKGKIKKALFYPAAVIIVAILVTILIMLFVIPQFESLFSSFGGDLPAFTKMVISISKWMNSYWWLMLLGVIGSVYVFSYSFKRSRKMRHVIDKLTLQIPIIGVIIHKATIARFSRTLATMFAAGVPLVEALESVAGATGNIVYSDAVMRMREDVATGQSLQLTMKQQQLFPHMVVQMVSIGEESGSLDHMLSKVADFYEEEVDNAVDALSSLMEPLIMVVIGGLVGSLVVAMYLPIFKMASVV</sequence>
<evidence type="ECO:0000256" key="2">
    <source>
        <dbReference type="ARBA" id="ARBA00005745"/>
    </source>
</evidence>
<comment type="subcellular location">
    <subcellularLocation>
        <location evidence="1">Cell inner membrane</location>
        <topology evidence="1">Multi-pass membrane protein</topology>
    </subcellularLocation>
</comment>
<evidence type="ECO:0000256" key="8">
    <source>
        <dbReference type="SAM" id="Phobius"/>
    </source>
</evidence>
<evidence type="ECO:0000256" key="5">
    <source>
        <dbReference type="ARBA" id="ARBA00022692"/>
    </source>
</evidence>
<organism evidence="10 11">
    <name type="scientific">Sedimenticola thiotaurini</name>
    <dbReference type="NCBI Taxonomy" id="1543721"/>
    <lineage>
        <taxon>Bacteria</taxon>
        <taxon>Pseudomonadati</taxon>
        <taxon>Pseudomonadota</taxon>
        <taxon>Gammaproteobacteria</taxon>
        <taxon>Chromatiales</taxon>
        <taxon>Sedimenticolaceae</taxon>
        <taxon>Sedimenticola</taxon>
    </lineage>
</organism>
<dbReference type="InterPro" id="IPR003004">
    <property type="entry name" value="GspF/PilC"/>
</dbReference>
<evidence type="ECO:0000256" key="7">
    <source>
        <dbReference type="ARBA" id="ARBA00023136"/>
    </source>
</evidence>
<dbReference type="GO" id="GO:0015628">
    <property type="term" value="P:protein secretion by the type II secretion system"/>
    <property type="evidence" value="ECO:0007669"/>
    <property type="project" value="TreeGrafter"/>
</dbReference>
<accession>A0A0F7JVD7</accession>
<evidence type="ECO:0000259" key="9">
    <source>
        <dbReference type="Pfam" id="PF00482"/>
    </source>
</evidence>
<name>A0A0F7JVD7_9GAMM</name>
<keyword evidence="7 8" id="KW-0472">Membrane</keyword>
<comment type="similarity">
    <text evidence="2">Belongs to the GSP F family.</text>
</comment>
<dbReference type="PRINTS" id="PR00812">
    <property type="entry name" value="BCTERIALGSPF"/>
</dbReference>
<evidence type="ECO:0000256" key="6">
    <source>
        <dbReference type="ARBA" id="ARBA00022989"/>
    </source>
</evidence>
<evidence type="ECO:0000256" key="4">
    <source>
        <dbReference type="ARBA" id="ARBA00022519"/>
    </source>
</evidence>
<feature type="domain" description="Type II secretion system protein GspF" evidence="9">
    <location>
        <begin position="283"/>
        <end position="405"/>
    </location>
</feature>
<dbReference type="PANTHER" id="PTHR30012">
    <property type="entry name" value="GENERAL SECRETION PATHWAY PROTEIN"/>
    <property type="match status" value="1"/>
</dbReference>
<keyword evidence="6 8" id="KW-1133">Transmembrane helix</keyword>
<gene>
    <name evidence="10" type="ORF">AAY24_09350</name>
</gene>
<dbReference type="AlphaFoldDB" id="A0A0F7JVD7"/>
<dbReference type="InterPro" id="IPR042094">
    <property type="entry name" value="T2SS_GspF_sf"/>
</dbReference>
<dbReference type="RefSeq" id="WP_046859459.1">
    <property type="nucleotide sequence ID" value="NZ_CP011412.1"/>
</dbReference>
<dbReference type="Proteomes" id="UP000034410">
    <property type="component" value="Chromosome"/>
</dbReference>
<evidence type="ECO:0000256" key="1">
    <source>
        <dbReference type="ARBA" id="ARBA00004429"/>
    </source>
</evidence>
<dbReference type="OrthoDB" id="9805682at2"/>
<feature type="transmembrane region" description="Helical" evidence="8">
    <location>
        <begin position="231"/>
        <end position="251"/>
    </location>
</feature>
<dbReference type="Pfam" id="PF00482">
    <property type="entry name" value="T2SSF"/>
    <property type="match status" value="2"/>
</dbReference>
<evidence type="ECO:0000256" key="3">
    <source>
        <dbReference type="ARBA" id="ARBA00022475"/>
    </source>
</evidence>
<protein>
    <submittedName>
        <fullName evidence="10">Type II secretion system protein F</fullName>
    </submittedName>
</protein>
<feature type="transmembrane region" description="Helical" evidence="8">
    <location>
        <begin position="179"/>
        <end position="201"/>
    </location>
</feature>
<dbReference type="FunFam" id="1.20.81.30:FF:000001">
    <property type="entry name" value="Type II secretion system protein F"/>
    <property type="match status" value="2"/>
</dbReference>
<dbReference type="KEGG" id="seds:AAY24_09350"/>
<keyword evidence="4" id="KW-0997">Cell inner membrane</keyword>
<feature type="domain" description="Type II secretion system protein GspF" evidence="9">
    <location>
        <begin position="79"/>
        <end position="202"/>
    </location>
</feature>
<dbReference type="PANTHER" id="PTHR30012:SF7">
    <property type="entry name" value="PROTEIN TRANSPORT PROTEIN HOFC HOMOLOG"/>
    <property type="match status" value="1"/>
</dbReference>